<dbReference type="GO" id="GO:0045490">
    <property type="term" value="P:pectin catabolic process"/>
    <property type="evidence" value="ECO:0007669"/>
    <property type="project" value="UniProtKB-UniPathway"/>
</dbReference>
<feature type="domain" description="Pectinesterase catalytic" evidence="4">
    <location>
        <begin position="1"/>
        <end position="71"/>
    </location>
</feature>
<reference evidence="5" key="1">
    <citation type="submission" date="2014-09" db="EMBL/GenBank/DDBJ databases">
        <authorList>
            <person name="Magalhaes I.L.F."/>
            <person name="Oliveira U."/>
            <person name="Santos F.R."/>
            <person name="Vidigal T.H.D.A."/>
            <person name="Brescovit A.D."/>
            <person name="Santos A.J."/>
        </authorList>
    </citation>
    <scope>NUCLEOTIDE SEQUENCE</scope>
    <source>
        <tissue evidence="5">Shoot tissue taken approximately 20 cm above the soil surface</tissue>
    </source>
</reference>
<dbReference type="EMBL" id="GBRH01241622">
    <property type="protein sequence ID" value="JAD56273.1"/>
    <property type="molecule type" value="Transcribed_RNA"/>
</dbReference>
<evidence type="ECO:0000256" key="1">
    <source>
        <dbReference type="ARBA" id="ARBA00005184"/>
    </source>
</evidence>
<dbReference type="InterPro" id="IPR000070">
    <property type="entry name" value="Pectinesterase_cat"/>
</dbReference>
<protein>
    <recommendedName>
        <fullName evidence="4">Pectinesterase catalytic domain-containing protein</fullName>
    </recommendedName>
</protein>
<sequence>MDSYLGPLVDREGWAEWPGAEAGRGDTVYFGEYGNGGPGADTGGRVGWAGVHQMGYDEAAQFSVDSFIYGDDWLGATSFPYDDDV</sequence>
<dbReference type="GO" id="GO:0042545">
    <property type="term" value="P:cell wall modification"/>
    <property type="evidence" value="ECO:0007669"/>
    <property type="project" value="InterPro"/>
</dbReference>
<dbReference type="Pfam" id="PF01095">
    <property type="entry name" value="Pectinesterase"/>
    <property type="match status" value="1"/>
</dbReference>
<evidence type="ECO:0000256" key="2">
    <source>
        <dbReference type="ARBA" id="ARBA00022801"/>
    </source>
</evidence>
<evidence type="ECO:0000259" key="4">
    <source>
        <dbReference type="Pfam" id="PF01095"/>
    </source>
</evidence>
<dbReference type="InterPro" id="IPR011050">
    <property type="entry name" value="Pectin_lyase_fold/virulence"/>
</dbReference>
<reference evidence="5" key="2">
    <citation type="journal article" date="2015" name="Data Brief">
        <title>Shoot transcriptome of the giant reed, Arundo donax.</title>
        <authorList>
            <person name="Barrero R.A."/>
            <person name="Guerrero F.D."/>
            <person name="Moolhuijzen P."/>
            <person name="Goolsby J.A."/>
            <person name="Tidwell J."/>
            <person name="Bellgard S.E."/>
            <person name="Bellgard M.I."/>
        </authorList>
    </citation>
    <scope>NUCLEOTIDE SEQUENCE</scope>
    <source>
        <tissue evidence="5">Shoot tissue taken approximately 20 cm above the soil surface</tissue>
    </source>
</reference>
<dbReference type="PANTHER" id="PTHR31707">
    <property type="entry name" value="PECTINESTERASE"/>
    <property type="match status" value="1"/>
</dbReference>
<dbReference type="InterPro" id="IPR012334">
    <property type="entry name" value="Pectin_lyas_fold"/>
</dbReference>
<dbReference type="GO" id="GO:0030599">
    <property type="term" value="F:pectinesterase activity"/>
    <property type="evidence" value="ECO:0007669"/>
    <property type="project" value="InterPro"/>
</dbReference>
<accession>A0A0A9B2A5</accession>
<keyword evidence="2" id="KW-0378">Hydrolase</keyword>
<organism evidence="5">
    <name type="scientific">Arundo donax</name>
    <name type="common">Giant reed</name>
    <name type="synonym">Donax arundinaceus</name>
    <dbReference type="NCBI Taxonomy" id="35708"/>
    <lineage>
        <taxon>Eukaryota</taxon>
        <taxon>Viridiplantae</taxon>
        <taxon>Streptophyta</taxon>
        <taxon>Embryophyta</taxon>
        <taxon>Tracheophyta</taxon>
        <taxon>Spermatophyta</taxon>
        <taxon>Magnoliopsida</taxon>
        <taxon>Liliopsida</taxon>
        <taxon>Poales</taxon>
        <taxon>Poaceae</taxon>
        <taxon>PACMAD clade</taxon>
        <taxon>Arundinoideae</taxon>
        <taxon>Arundineae</taxon>
        <taxon>Arundo</taxon>
    </lineage>
</organism>
<dbReference type="UniPathway" id="UPA00545">
    <property type="reaction ID" value="UER00823"/>
</dbReference>
<comment type="pathway">
    <text evidence="1">Glycan metabolism; pectin degradation; 2-dehydro-3-deoxy-D-gluconate from pectin: step 1/5.</text>
</comment>
<keyword evidence="3" id="KW-0063">Aspartyl esterase</keyword>
<dbReference type="SUPFAM" id="SSF51126">
    <property type="entry name" value="Pectin lyase-like"/>
    <property type="match status" value="1"/>
</dbReference>
<dbReference type="AlphaFoldDB" id="A0A0A9B2A5"/>
<dbReference type="Gene3D" id="2.160.20.10">
    <property type="entry name" value="Single-stranded right-handed beta-helix, Pectin lyase-like"/>
    <property type="match status" value="1"/>
</dbReference>
<evidence type="ECO:0000313" key="5">
    <source>
        <dbReference type="EMBL" id="JAD56273.1"/>
    </source>
</evidence>
<evidence type="ECO:0000256" key="3">
    <source>
        <dbReference type="ARBA" id="ARBA00023085"/>
    </source>
</evidence>
<name>A0A0A9B2A5_ARUDO</name>
<proteinExistence type="predicted"/>